<dbReference type="EMBL" id="GBRH01196025">
    <property type="protein sequence ID" value="JAE01871.1"/>
    <property type="molecule type" value="Transcribed_RNA"/>
</dbReference>
<organism evidence="1">
    <name type="scientific">Arundo donax</name>
    <name type="common">Giant reed</name>
    <name type="synonym">Donax arundinaceus</name>
    <dbReference type="NCBI Taxonomy" id="35708"/>
    <lineage>
        <taxon>Eukaryota</taxon>
        <taxon>Viridiplantae</taxon>
        <taxon>Streptophyta</taxon>
        <taxon>Embryophyta</taxon>
        <taxon>Tracheophyta</taxon>
        <taxon>Spermatophyta</taxon>
        <taxon>Magnoliopsida</taxon>
        <taxon>Liliopsida</taxon>
        <taxon>Poales</taxon>
        <taxon>Poaceae</taxon>
        <taxon>PACMAD clade</taxon>
        <taxon>Arundinoideae</taxon>
        <taxon>Arundineae</taxon>
        <taxon>Arundo</taxon>
    </lineage>
</organism>
<name>A0A0A9EVF8_ARUDO</name>
<reference evidence="1" key="1">
    <citation type="submission" date="2014-09" db="EMBL/GenBank/DDBJ databases">
        <authorList>
            <person name="Magalhaes I.L.F."/>
            <person name="Oliveira U."/>
            <person name="Santos F.R."/>
            <person name="Vidigal T.H.D.A."/>
            <person name="Brescovit A.D."/>
            <person name="Santos A.J."/>
        </authorList>
    </citation>
    <scope>NUCLEOTIDE SEQUENCE</scope>
    <source>
        <tissue evidence="1">Shoot tissue taken approximately 20 cm above the soil surface</tissue>
    </source>
</reference>
<evidence type="ECO:0000313" key="1">
    <source>
        <dbReference type="EMBL" id="JAE01871.1"/>
    </source>
</evidence>
<protein>
    <submittedName>
        <fullName evidence="1">IDP267</fullName>
    </submittedName>
</protein>
<proteinExistence type="predicted"/>
<accession>A0A0A9EVF8</accession>
<sequence length="9" mass="1173">MQLWNVLNR</sequence>
<reference evidence="1" key="2">
    <citation type="journal article" date="2015" name="Data Brief">
        <title>Shoot transcriptome of the giant reed, Arundo donax.</title>
        <authorList>
            <person name="Barrero R.A."/>
            <person name="Guerrero F.D."/>
            <person name="Moolhuijzen P."/>
            <person name="Goolsby J.A."/>
            <person name="Tidwell J."/>
            <person name="Bellgard S.E."/>
            <person name="Bellgard M.I."/>
        </authorList>
    </citation>
    <scope>NUCLEOTIDE SEQUENCE</scope>
    <source>
        <tissue evidence="1">Shoot tissue taken approximately 20 cm above the soil surface</tissue>
    </source>
</reference>